<dbReference type="PANTHER" id="PTHR33337">
    <property type="entry name" value="GFA DOMAIN-CONTAINING PROTEIN"/>
    <property type="match status" value="1"/>
</dbReference>
<comment type="similarity">
    <text evidence="1">Belongs to the Gfa family.</text>
</comment>
<protein>
    <submittedName>
        <fullName evidence="7">GFA family protein</fullName>
    </submittedName>
</protein>
<dbReference type="EMBL" id="RXNV01000002">
    <property type="protein sequence ID" value="RTR33290.1"/>
    <property type="molecule type" value="Genomic_DNA"/>
</dbReference>
<proteinExistence type="inferred from homology"/>
<keyword evidence="3" id="KW-0862">Zinc</keyword>
<keyword evidence="8" id="KW-1185">Reference proteome</keyword>
<dbReference type="InterPro" id="IPR011057">
    <property type="entry name" value="Mss4-like_sf"/>
</dbReference>
<keyword evidence="2" id="KW-0479">Metal-binding</keyword>
<evidence type="ECO:0000256" key="1">
    <source>
        <dbReference type="ARBA" id="ARBA00005495"/>
    </source>
</evidence>
<evidence type="ECO:0000256" key="2">
    <source>
        <dbReference type="ARBA" id="ARBA00022723"/>
    </source>
</evidence>
<name>A0A431WCR1_9GAMM</name>
<evidence type="ECO:0000256" key="4">
    <source>
        <dbReference type="ARBA" id="ARBA00023239"/>
    </source>
</evidence>
<dbReference type="GO" id="GO:0016846">
    <property type="term" value="F:carbon-sulfur lyase activity"/>
    <property type="evidence" value="ECO:0007669"/>
    <property type="project" value="InterPro"/>
</dbReference>
<evidence type="ECO:0000256" key="5">
    <source>
        <dbReference type="SAM" id="MobiDB-lite"/>
    </source>
</evidence>
<dbReference type="AlphaFoldDB" id="A0A431WCR1"/>
<gene>
    <name evidence="7" type="ORF">EKG39_05955</name>
</gene>
<dbReference type="SUPFAM" id="SSF51316">
    <property type="entry name" value="Mss4-like"/>
    <property type="match status" value="1"/>
</dbReference>
<dbReference type="PANTHER" id="PTHR33337:SF40">
    <property type="entry name" value="CENP-V_GFA DOMAIN-CONTAINING PROTEIN-RELATED"/>
    <property type="match status" value="1"/>
</dbReference>
<dbReference type="GO" id="GO:0046872">
    <property type="term" value="F:metal ion binding"/>
    <property type="evidence" value="ECO:0007669"/>
    <property type="project" value="UniProtKB-KW"/>
</dbReference>
<feature type="domain" description="CENP-V/GFA" evidence="6">
    <location>
        <begin position="7"/>
        <end position="134"/>
    </location>
</feature>
<dbReference type="PROSITE" id="PS51891">
    <property type="entry name" value="CENP_V_GFA"/>
    <property type="match status" value="1"/>
</dbReference>
<dbReference type="OrthoDB" id="4188830at2"/>
<dbReference type="InterPro" id="IPR006913">
    <property type="entry name" value="CENP-V/GFA"/>
</dbReference>
<organism evidence="7 8">
    <name type="scientific">Shewanella atlantica</name>
    <dbReference type="NCBI Taxonomy" id="271099"/>
    <lineage>
        <taxon>Bacteria</taxon>
        <taxon>Pseudomonadati</taxon>
        <taxon>Pseudomonadota</taxon>
        <taxon>Gammaproteobacteria</taxon>
        <taxon>Alteromonadales</taxon>
        <taxon>Shewanellaceae</taxon>
        <taxon>Shewanella</taxon>
    </lineage>
</organism>
<accession>A0A431WCR1</accession>
<feature type="region of interest" description="Disordered" evidence="5">
    <location>
        <begin position="125"/>
        <end position="144"/>
    </location>
</feature>
<dbReference type="Pfam" id="PF04828">
    <property type="entry name" value="GFA"/>
    <property type="match status" value="1"/>
</dbReference>
<keyword evidence="4" id="KW-0456">Lyase</keyword>
<dbReference type="Gene3D" id="3.90.1590.10">
    <property type="entry name" value="glutathione-dependent formaldehyde- activating enzyme (gfa)"/>
    <property type="match status" value="1"/>
</dbReference>
<evidence type="ECO:0000259" key="6">
    <source>
        <dbReference type="PROSITE" id="PS51891"/>
    </source>
</evidence>
<comment type="caution">
    <text evidence="7">The sequence shown here is derived from an EMBL/GenBank/DDBJ whole genome shotgun (WGS) entry which is preliminary data.</text>
</comment>
<dbReference type="RefSeq" id="WP_126504846.1">
    <property type="nucleotide sequence ID" value="NZ_RXNV01000002.1"/>
</dbReference>
<evidence type="ECO:0000256" key="3">
    <source>
        <dbReference type="ARBA" id="ARBA00022833"/>
    </source>
</evidence>
<evidence type="ECO:0000313" key="8">
    <source>
        <dbReference type="Proteomes" id="UP000282060"/>
    </source>
</evidence>
<evidence type="ECO:0000313" key="7">
    <source>
        <dbReference type="EMBL" id="RTR33290.1"/>
    </source>
</evidence>
<reference evidence="7 8" key="1">
    <citation type="submission" date="2018-12" db="EMBL/GenBank/DDBJ databases">
        <authorList>
            <person name="Yu L."/>
        </authorList>
    </citation>
    <scope>NUCLEOTIDE SEQUENCE [LARGE SCALE GENOMIC DNA]</scope>
    <source>
        <strain evidence="7 8">HAW-EB5</strain>
    </source>
</reference>
<sequence>MSAKPSFQGSCFCGAVQFTVTGTPNGMGYCHCESCRKWSAGPVNAFTLWDPEAINITAGADKISSFNKTPGSTRKWCRECGGHILTEHPTMNLVDVFAASIPSLKFEPGIHVHYQESVLPIKDGLPKMKDMPSEAGGSGETMPE</sequence>
<dbReference type="Proteomes" id="UP000282060">
    <property type="component" value="Unassembled WGS sequence"/>
</dbReference>